<proteinExistence type="predicted"/>
<keyword evidence="1" id="KW-0677">Repeat</keyword>
<comment type="caution">
    <text evidence="4">The sequence shown here is derived from an EMBL/GenBank/DDBJ whole genome shotgun (WGS) entry which is preliminary data.</text>
</comment>
<evidence type="ECO:0000313" key="5">
    <source>
        <dbReference type="Proteomes" id="UP001194468"/>
    </source>
</evidence>
<feature type="repeat" description="ANK" evidence="3">
    <location>
        <begin position="369"/>
        <end position="391"/>
    </location>
</feature>
<evidence type="ECO:0000256" key="3">
    <source>
        <dbReference type="PROSITE-ProRule" id="PRU00023"/>
    </source>
</evidence>
<dbReference type="PANTHER" id="PTHR24198:SF165">
    <property type="entry name" value="ANKYRIN REPEAT-CONTAINING PROTEIN-RELATED"/>
    <property type="match status" value="1"/>
</dbReference>
<accession>A0AAD4BV88</accession>
<evidence type="ECO:0000256" key="2">
    <source>
        <dbReference type="ARBA" id="ARBA00023043"/>
    </source>
</evidence>
<reference evidence="4" key="1">
    <citation type="submission" date="2019-10" db="EMBL/GenBank/DDBJ databases">
        <authorList>
            <consortium name="DOE Joint Genome Institute"/>
            <person name="Kuo A."/>
            <person name="Miyauchi S."/>
            <person name="Kiss E."/>
            <person name="Drula E."/>
            <person name="Kohler A."/>
            <person name="Sanchez-Garcia M."/>
            <person name="Andreopoulos B."/>
            <person name="Barry K.W."/>
            <person name="Bonito G."/>
            <person name="Buee M."/>
            <person name="Carver A."/>
            <person name="Chen C."/>
            <person name="Cichocki N."/>
            <person name="Clum A."/>
            <person name="Culley D."/>
            <person name="Crous P.W."/>
            <person name="Fauchery L."/>
            <person name="Girlanda M."/>
            <person name="Hayes R."/>
            <person name="Keri Z."/>
            <person name="LaButti K."/>
            <person name="Lipzen A."/>
            <person name="Lombard V."/>
            <person name="Magnuson J."/>
            <person name="Maillard F."/>
            <person name="Morin E."/>
            <person name="Murat C."/>
            <person name="Nolan M."/>
            <person name="Ohm R."/>
            <person name="Pangilinan J."/>
            <person name="Pereira M."/>
            <person name="Perotto S."/>
            <person name="Peter M."/>
            <person name="Riley R."/>
            <person name="Sitrit Y."/>
            <person name="Stielow B."/>
            <person name="Szollosi G."/>
            <person name="Zifcakova L."/>
            <person name="Stursova M."/>
            <person name="Spatafora J.W."/>
            <person name="Tedersoo L."/>
            <person name="Vaario L.-M."/>
            <person name="Yamada A."/>
            <person name="Yan M."/>
            <person name="Wang P."/>
            <person name="Xu J."/>
            <person name="Bruns T."/>
            <person name="Baldrian P."/>
            <person name="Vilgalys R."/>
            <person name="Henrissat B."/>
            <person name="Grigoriev I.V."/>
            <person name="Hibbett D."/>
            <person name="Nagy L.G."/>
            <person name="Martin F.M."/>
        </authorList>
    </citation>
    <scope>NUCLEOTIDE SEQUENCE</scope>
    <source>
        <strain evidence="4">BED1</strain>
    </source>
</reference>
<gene>
    <name evidence="4" type="ORF">L210DRAFT_3541509</name>
</gene>
<keyword evidence="2 3" id="KW-0040">ANK repeat</keyword>
<feature type="repeat" description="ANK" evidence="3">
    <location>
        <begin position="469"/>
        <end position="501"/>
    </location>
</feature>
<evidence type="ECO:0000256" key="1">
    <source>
        <dbReference type="ARBA" id="ARBA00022737"/>
    </source>
</evidence>
<dbReference type="InterPro" id="IPR002110">
    <property type="entry name" value="Ankyrin_rpt"/>
</dbReference>
<dbReference type="AlphaFoldDB" id="A0AAD4BV88"/>
<dbReference type="Pfam" id="PF00023">
    <property type="entry name" value="Ank"/>
    <property type="match status" value="2"/>
</dbReference>
<dbReference type="EMBL" id="WHUW01000013">
    <property type="protein sequence ID" value="KAF8440038.1"/>
    <property type="molecule type" value="Genomic_DNA"/>
</dbReference>
<dbReference type="Gene3D" id="1.25.40.20">
    <property type="entry name" value="Ankyrin repeat-containing domain"/>
    <property type="match status" value="7"/>
</dbReference>
<evidence type="ECO:0000313" key="4">
    <source>
        <dbReference type="EMBL" id="KAF8440038.1"/>
    </source>
</evidence>
<dbReference type="SMART" id="SM00248">
    <property type="entry name" value="ANK"/>
    <property type="match status" value="16"/>
</dbReference>
<dbReference type="PANTHER" id="PTHR24198">
    <property type="entry name" value="ANKYRIN REPEAT AND PROTEIN KINASE DOMAIN-CONTAINING PROTEIN"/>
    <property type="match status" value="1"/>
</dbReference>
<feature type="repeat" description="ANK" evidence="3">
    <location>
        <begin position="57"/>
        <end position="84"/>
    </location>
</feature>
<feature type="repeat" description="ANK" evidence="3">
    <location>
        <begin position="161"/>
        <end position="188"/>
    </location>
</feature>
<feature type="repeat" description="ANK" evidence="3">
    <location>
        <begin position="570"/>
        <end position="595"/>
    </location>
</feature>
<dbReference type="Pfam" id="PF12796">
    <property type="entry name" value="Ank_2"/>
    <property type="match status" value="5"/>
</dbReference>
<feature type="repeat" description="ANK" evidence="3">
    <location>
        <begin position="772"/>
        <end position="793"/>
    </location>
</feature>
<organism evidence="4 5">
    <name type="scientific">Boletus edulis BED1</name>
    <dbReference type="NCBI Taxonomy" id="1328754"/>
    <lineage>
        <taxon>Eukaryota</taxon>
        <taxon>Fungi</taxon>
        <taxon>Dikarya</taxon>
        <taxon>Basidiomycota</taxon>
        <taxon>Agaricomycotina</taxon>
        <taxon>Agaricomycetes</taxon>
        <taxon>Agaricomycetidae</taxon>
        <taxon>Boletales</taxon>
        <taxon>Boletineae</taxon>
        <taxon>Boletaceae</taxon>
        <taxon>Boletoideae</taxon>
        <taxon>Boletus</taxon>
    </lineage>
</organism>
<dbReference type="SUPFAM" id="SSF48403">
    <property type="entry name" value="Ankyrin repeat"/>
    <property type="match status" value="3"/>
</dbReference>
<keyword evidence="5" id="KW-1185">Reference proteome</keyword>
<reference evidence="4" key="2">
    <citation type="journal article" date="2020" name="Nat. Commun.">
        <title>Large-scale genome sequencing of mycorrhizal fungi provides insights into the early evolution of symbiotic traits.</title>
        <authorList>
            <person name="Miyauchi S."/>
            <person name="Kiss E."/>
            <person name="Kuo A."/>
            <person name="Drula E."/>
            <person name="Kohler A."/>
            <person name="Sanchez-Garcia M."/>
            <person name="Morin E."/>
            <person name="Andreopoulos B."/>
            <person name="Barry K.W."/>
            <person name="Bonito G."/>
            <person name="Buee M."/>
            <person name="Carver A."/>
            <person name="Chen C."/>
            <person name="Cichocki N."/>
            <person name="Clum A."/>
            <person name="Culley D."/>
            <person name="Crous P.W."/>
            <person name="Fauchery L."/>
            <person name="Girlanda M."/>
            <person name="Hayes R.D."/>
            <person name="Keri Z."/>
            <person name="LaButti K."/>
            <person name="Lipzen A."/>
            <person name="Lombard V."/>
            <person name="Magnuson J."/>
            <person name="Maillard F."/>
            <person name="Murat C."/>
            <person name="Nolan M."/>
            <person name="Ohm R.A."/>
            <person name="Pangilinan J."/>
            <person name="Pereira M.F."/>
            <person name="Perotto S."/>
            <person name="Peter M."/>
            <person name="Pfister S."/>
            <person name="Riley R."/>
            <person name="Sitrit Y."/>
            <person name="Stielow J.B."/>
            <person name="Szollosi G."/>
            <person name="Zifcakova L."/>
            <person name="Stursova M."/>
            <person name="Spatafora J.W."/>
            <person name="Tedersoo L."/>
            <person name="Vaario L.M."/>
            <person name="Yamada A."/>
            <person name="Yan M."/>
            <person name="Wang P."/>
            <person name="Xu J."/>
            <person name="Bruns T."/>
            <person name="Baldrian P."/>
            <person name="Vilgalys R."/>
            <person name="Dunand C."/>
            <person name="Henrissat B."/>
            <person name="Grigoriev I.V."/>
            <person name="Hibbett D."/>
            <person name="Nagy L.G."/>
            <person name="Martin F.M."/>
        </authorList>
    </citation>
    <scope>NUCLEOTIDE SEQUENCE</scope>
    <source>
        <strain evidence="4">BED1</strain>
    </source>
</reference>
<dbReference type="PROSITE" id="PS50088">
    <property type="entry name" value="ANK_REPEAT"/>
    <property type="match status" value="8"/>
</dbReference>
<protein>
    <submittedName>
        <fullName evidence="4">Ankyrin repeat-containing domain protein</fullName>
    </submittedName>
</protein>
<dbReference type="PRINTS" id="PR01415">
    <property type="entry name" value="ANKYRIN"/>
</dbReference>
<sequence>MIVFLLENGANVHAREAVSGDSVLHVVLRLFQEEDDALEATKVLVSHGCDPQETSPSGNTPLRIAVKSGFLLVAQYLLFLGASLPPDVFAMLDSDRQDECKLTVPMIRFLVENGANVHTRTSTGEPVLHAVLQSFWEEDDALEATKVLVSHGCDPQDTSPSGNTPLRIAVKSGFLLVAQYLLFLGASLPPDVFAMLDSDRQDECKLTVPMIRFLVENGANVHTRISTGEPVLHAVLQSFWEEDDALEATKVLVSHGCDPQDTSPSGNTPLRIAVKSGFLLVAQYLLFLGASLPPDVFTMLDSDYQDEPPTVPMIRFLVENGANVHTRTVAGEPVLHAVLQSLSWKEDDAFEATKVLVSHGCDPQETSSSGKTPLHIAVERGLVAVTRYLLSLSIFPPPDLLHLVPFWNDKVISMITCLIDNGANAHACTATGDSVLHTILRLFRDEHLTLKVAKILVSHGCDPCQANSSGENPLCIAVERGFVSVVQYLLSLGIPLSPDSLHIALRSFEEKTARTIVFLLENGADIHTRTTAGDLVLHTALKAPLGEVYVSKTVKVLVCHGCDPLETNSSGKPPLHIAIERGFVHVARYFISLGALPSSDLLFIALLSRTEQVQLQILRWLENGLRANMPDYPWDYPTTVEDYAEHRALKETLKFLFGLGCNPLQPSSQGEIPLCIALEQGYITAARIFLALYAPSSSPCDVLWVVLKSTQFQRKLRTIDFLIDQGVSVFVKTENEDSMLHVAIAFVSFDEVLQVVALLLRRGCDPTIPNPRGATPFHVAVERGCLSVVKLFLWLNIPLPADILFTAIQSPRLTPQGSNHRLTIVKALVTAGCESQARNAAGLTPLDVAYNKGHFDVADYLLSASVSTRPSGE</sequence>
<dbReference type="InterPro" id="IPR036770">
    <property type="entry name" value="Ankyrin_rpt-contain_sf"/>
</dbReference>
<feature type="repeat" description="ANK" evidence="3">
    <location>
        <begin position="841"/>
        <end position="873"/>
    </location>
</feature>
<name>A0AAD4BV88_BOLED</name>
<feature type="repeat" description="ANK" evidence="3">
    <location>
        <begin position="265"/>
        <end position="292"/>
    </location>
</feature>
<dbReference type="PROSITE" id="PS50297">
    <property type="entry name" value="ANK_REP_REGION"/>
    <property type="match status" value="7"/>
</dbReference>
<dbReference type="Proteomes" id="UP001194468">
    <property type="component" value="Unassembled WGS sequence"/>
</dbReference>